<dbReference type="Proteomes" id="UP000237749">
    <property type="component" value="Unassembled WGS sequence"/>
</dbReference>
<dbReference type="PROSITE" id="PS00201">
    <property type="entry name" value="FLAVODOXIN"/>
    <property type="match status" value="1"/>
</dbReference>
<organism evidence="2 3">
    <name type="scientific">Lacrimispora xylanisolvens</name>
    <dbReference type="NCBI Taxonomy" id="384636"/>
    <lineage>
        <taxon>Bacteria</taxon>
        <taxon>Bacillati</taxon>
        <taxon>Bacillota</taxon>
        <taxon>Clostridia</taxon>
        <taxon>Lachnospirales</taxon>
        <taxon>Lachnospiraceae</taxon>
        <taxon>Lacrimispora</taxon>
    </lineage>
</organism>
<proteinExistence type="predicted"/>
<dbReference type="EMBL" id="PTJA01000002">
    <property type="protein sequence ID" value="PPK82609.1"/>
    <property type="molecule type" value="Genomic_DNA"/>
</dbReference>
<dbReference type="InterPro" id="IPR029039">
    <property type="entry name" value="Flavoprotein-like_sf"/>
</dbReference>
<name>A0A2S6HX80_9FIRM</name>
<sequence length="180" mass="20617">MDYLVVYTSKTGNTQKVAMKIFEALPGKSKDIVNLEEYHGEEADTYFVGFWNNRGICTTEVIDFLSDLHGKQIALFGTCGIFENKEYLKQVENQVSVFLPEDNEYLGCYLCGGKMGPKVLEKCRQMQAQLNTPQIREMILAYEDAMLHPNKEDLDQAGVFTESVLNRIQRKKEEQDGIKR</sequence>
<dbReference type="GO" id="GO:0010181">
    <property type="term" value="F:FMN binding"/>
    <property type="evidence" value="ECO:0007669"/>
    <property type="project" value="InterPro"/>
</dbReference>
<feature type="domain" description="Flavodoxin-like" evidence="1">
    <location>
        <begin position="4"/>
        <end position="160"/>
    </location>
</feature>
<protein>
    <submittedName>
        <fullName evidence="2">Flavodoxin-like protein</fullName>
    </submittedName>
</protein>
<evidence type="ECO:0000313" key="2">
    <source>
        <dbReference type="EMBL" id="PPK82609.1"/>
    </source>
</evidence>
<dbReference type="GO" id="GO:0016651">
    <property type="term" value="F:oxidoreductase activity, acting on NAD(P)H"/>
    <property type="evidence" value="ECO:0007669"/>
    <property type="project" value="UniProtKB-ARBA"/>
</dbReference>
<dbReference type="AlphaFoldDB" id="A0A2S6HX80"/>
<dbReference type="Pfam" id="PF12641">
    <property type="entry name" value="Flavodoxin_3"/>
    <property type="match status" value="1"/>
</dbReference>
<dbReference type="OrthoDB" id="2146857at2"/>
<dbReference type="Gene3D" id="3.40.50.360">
    <property type="match status" value="1"/>
</dbReference>
<dbReference type="GO" id="GO:0009055">
    <property type="term" value="F:electron transfer activity"/>
    <property type="evidence" value="ECO:0007669"/>
    <property type="project" value="InterPro"/>
</dbReference>
<keyword evidence="3" id="KW-1185">Reference proteome</keyword>
<gene>
    <name evidence="2" type="ORF">BXY41_102299</name>
</gene>
<dbReference type="SUPFAM" id="SSF52218">
    <property type="entry name" value="Flavoproteins"/>
    <property type="match status" value="1"/>
</dbReference>
<dbReference type="NCBIfam" id="NF045594">
    <property type="entry name" value="flavodox_BilS"/>
    <property type="match status" value="1"/>
</dbReference>
<dbReference type="RefSeq" id="WP_104435244.1">
    <property type="nucleotide sequence ID" value="NZ_PTJA01000002.1"/>
</dbReference>
<accession>A0A2S6HX80</accession>
<evidence type="ECO:0000313" key="3">
    <source>
        <dbReference type="Proteomes" id="UP000237749"/>
    </source>
</evidence>
<dbReference type="InterPro" id="IPR008254">
    <property type="entry name" value="Flavodoxin/NO_synth"/>
</dbReference>
<reference evidence="2 3" key="1">
    <citation type="submission" date="2018-02" db="EMBL/GenBank/DDBJ databases">
        <title>Genomic Encyclopedia of Archaeal and Bacterial Type Strains, Phase II (KMG-II): from individual species to whole genera.</title>
        <authorList>
            <person name="Goeker M."/>
        </authorList>
    </citation>
    <scope>NUCLEOTIDE SEQUENCE [LARGE SCALE GENOMIC DNA]</scope>
    <source>
        <strain evidence="2 3">DSM 3808</strain>
    </source>
</reference>
<dbReference type="InterPro" id="IPR001226">
    <property type="entry name" value="Flavodoxin_CS"/>
</dbReference>
<comment type="caution">
    <text evidence="2">The sequence shown here is derived from an EMBL/GenBank/DDBJ whole genome shotgun (WGS) entry which is preliminary data.</text>
</comment>
<dbReference type="InterPro" id="IPR054633">
    <property type="entry name" value="BilS"/>
</dbReference>
<evidence type="ECO:0000259" key="1">
    <source>
        <dbReference type="Pfam" id="PF12641"/>
    </source>
</evidence>